<proteinExistence type="predicted"/>
<keyword evidence="2" id="KW-1185">Reference proteome</keyword>
<sequence>MSGTTLAIDRICTGIDLSIHWHQSAALPTQVLL</sequence>
<dbReference type="AlphaFoldDB" id="C9SKC6"/>
<name>C9SKC6_VERA1</name>
<protein>
    <submittedName>
        <fullName evidence="1">Uncharacterized protein</fullName>
    </submittedName>
</protein>
<reference evidence="2" key="1">
    <citation type="journal article" date="2011" name="PLoS Pathog.">
        <title>Comparative genomics yields insights into niche adaptation of plant vascular wilt pathogens.</title>
        <authorList>
            <person name="Klosterman S.J."/>
            <person name="Subbarao K.V."/>
            <person name="Kang S."/>
            <person name="Veronese P."/>
            <person name="Gold S.E."/>
            <person name="Thomma B.P.H.J."/>
            <person name="Chen Z."/>
            <person name="Henrissat B."/>
            <person name="Lee Y.-H."/>
            <person name="Park J."/>
            <person name="Garcia-Pedrajas M.D."/>
            <person name="Barbara D.J."/>
            <person name="Anchieta A."/>
            <person name="de Jonge R."/>
            <person name="Santhanam P."/>
            <person name="Maruthachalam K."/>
            <person name="Atallah Z."/>
            <person name="Amyotte S.G."/>
            <person name="Paz Z."/>
            <person name="Inderbitzin P."/>
            <person name="Hayes R.J."/>
            <person name="Heiman D.I."/>
            <person name="Young S."/>
            <person name="Zeng Q."/>
            <person name="Engels R."/>
            <person name="Galagan J."/>
            <person name="Cuomo C.A."/>
            <person name="Dobinson K.F."/>
            <person name="Ma L.-J."/>
        </authorList>
    </citation>
    <scope>NUCLEOTIDE SEQUENCE [LARGE SCALE GENOMIC DNA]</scope>
    <source>
        <strain evidence="2">VaMs.102 / ATCC MYA-4576 / FGSC 10136</strain>
    </source>
</reference>
<dbReference type="KEGG" id="val:VDBG_05253"/>
<gene>
    <name evidence="1" type="ORF">VDBG_05253</name>
</gene>
<dbReference type="Proteomes" id="UP000008698">
    <property type="component" value="Unassembled WGS sequence"/>
</dbReference>
<dbReference type="RefSeq" id="XP_003004140.1">
    <property type="nucleotide sequence ID" value="XM_003004094.1"/>
</dbReference>
<dbReference type="HOGENOM" id="CLU_3385074_0_0_1"/>
<evidence type="ECO:0000313" key="2">
    <source>
        <dbReference type="Proteomes" id="UP000008698"/>
    </source>
</evidence>
<evidence type="ECO:0000313" key="1">
    <source>
        <dbReference type="EMBL" id="EEY19144.1"/>
    </source>
</evidence>
<dbReference type="EMBL" id="DS985219">
    <property type="protein sequence ID" value="EEY19144.1"/>
    <property type="molecule type" value="Genomic_DNA"/>
</dbReference>
<dbReference type="GeneID" id="9531119"/>
<organism evidence="2">
    <name type="scientific">Verticillium alfalfae (strain VaMs.102 / ATCC MYA-4576 / FGSC 10136)</name>
    <name type="common">Verticillium wilt of alfalfa</name>
    <name type="synonym">Verticillium albo-atrum</name>
    <dbReference type="NCBI Taxonomy" id="526221"/>
    <lineage>
        <taxon>Eukaryota</taxon>
        <taxon>Fungi</taxon>
        <taxon>Dikarya</taxon>
        <taxon>Ascomycota</taxon>
        <taxon>Pezizomycotina</taxon>
        <taxon>Sordariomycetes</taxon>
        <taxon>Hypocreomycetidae</taxon>
        <taxon>Glomerellales</taxon>
        <taxon>Plectosphaerellaceae</taxon>
        <taxon>Verticillium</taxon>
    </lineage>
</organism>
<accession>C9SKC6</accession>